<keyword evidence="1" id="KW-0812">Transmembrane</keyword>
<sequence length="128" mass="14684">MCILGRFSLPSHLTRVDAEWATLPTSGTRRKCRDIERLFCGFGAYPLPISLFLFFLRKAVISLSKKNSFTEFLLATYLKQLHLYLFLQLAESSAQELLQCSFTPITSEVFYAYALYLQALCLPTRRSV</sequence>
<name>A0A372MHW1_9SPIR</name>
<proteinExistence type="predicted"/>
<accession>A0A372MHW1</accession>
<keyword evidence="3" id="KW-1185">Reference proteome</keyword>
<reference evidence="2 3" key="2">
    <citation type="submission" date="2018-09" db="EMBL/GenBank/DDBJ databases">
        <title>Genome of Sphaerochaeta halotolerans strain 4-11.</title>
        <authorList>
            <person name="Nazina T.N."/>
            <person name="Sokolova D.S."/>
        </authorList>
    </citation>
    <scope>NUCLEOTIDE SEQUENCE [LARGE SCALE GENOMIC DNA]</scope>
    <source>
        <strain evidence="2 3">4-11</strain>
    </source>
</reference>
<keyword evidence="1" id="KW-0472">Membrane</keyword>
<gene>
    <name evidence="2" type="ORF">DYP60_06795</name>
</gene>
<feature type="transmembrane region" description="Helical" evidence="1">
    <location>
        <begin position="38"/>
        <end position="56"/>
    </location>
</feature>
<keyword evidence="1" id="KW-1133">Transmembrane helix</keyword>
<evidence type="ECO:0000313" key="2">
    <source>
        <dbReference type="EMBL" id="RFU94926.1"/>
    </source>
</evidence>
<protein>
    <submittedName>
        <fullName evidence="2">Uncharacterized protein</fullName>
    </submittedName>
</protein>
<evidence type="ECO:0000313" key="3">
    <source>
        <dbReference type="Proteomes" id="UP000264002"/>
    </source>
</evidence>
<dbReference type="Proteomes" id="UP000264002">
    <property type="component" value="Unassembled WGS sequence"/>
</dbReference>
<dbReference type="EMBL" id="QUWK01000006">
    <property type="protein sequence ID" value="RFU94926.1"/>
    <property type="molecule type" value="Genomic_DNA"/>
</dbReference>
<comment type="caution">
    <text evidence="2">The sequence shown here is derived from an EMBL/GenBank/DDBJ whole genome shotgun (WGS) entry which is preliminary data.</text>
</comment>
<dbReference type="RefSeq" id="WP_117330135.1">
    <property type="nucleotide sequence ID" value="NZ_QUWK01000006.1"/>
</dbReference>
<dbReference type="AlphaFoldDB" id="A0A372MHW1"/>
<organism evidence="2 3">
    <name type="scientific">Sphaerochaeta halotolerans</name>
    <dbReference type="NCBI Taxonomy" id="2293840"/>
    <lineage>
        <taxon>Bacteria</taxon>
        <taxon>Pseudomonadati</taxon>
        <taxon>Spirochaetota</taxon>
        <taxon>Spirochaetia</taxon>
        <taxon>Spirochaetales</taxon>
        <taxon>Sphaerochaetaceae</taxon>
        <taxon>Sphaerochaeta</taxon>
    </lineage>
</organism>
<evidence type="ECO:0000256" key="1">
    <source>
        <dbReference type="SAM" id="Phobius"/>
    </source>
</evidence>
<reference evidence="3" key="1">
    <citation type="submission" date="2018-08" db="EMBL/GenBank/DDBJ databases">
        <authorList>
            <person name="Grouzdev D.S."/>
            <person name="Krutkina M.S."/>
        </authorList>
    </citation>
    <scope>NUCLEOTIDE SEQUENCE [LARGE SCALE GENOMIC DNA]</scope>
    <source>
        <strain evidence="3">4-11</strain>
    </source>
</reference>